<dbReference type="RefSeq" id="WP_171359948.1">
    <property type="nucleotide sequence ID" value="NZ_VTXC01000006.1"/>
</dbReference>
<dbReference type="Proteomes" id="UP000565719">
    <property type="component" value="Unassembled WGS sequence"/>
</dbReference>
<feature type="chain" id="PRO_5030821355" evidence="1">
    <location>
        <begin position="22"/>
        <end position="566"/>
    </location>
</feature>
<name>A0A7Y3ZXN2_9VIBR</name>
<accession>A0A7Y3ZXN2</accession>
<organism evidence="2 3">
    <name type="scientific">Vibrio pectenicida</name>
    <dbReference type="NCBI Taxonomy" id="62763"/>
    <lineage>
        <taxon>Bacteria</taxon>
        <taxon>Pseudomonadati</taxon>
        <taxon>Pseudomonadota</taxon>
        <taxon>Gammaproteobacteria</taxon>
        <taxon>Vibrionales</taxon>
        <taxon>Vibrionaceae</taxon>
        <taxon>Vibrio</taxon>
    </lineage>
</organism>
<protein>
    <submittedName>
        <fullName evidence="2">Uncharacterized protein</fullName>
    </submittedName>
</protein>
<dbReference type="EMBL" id="VTXC01000006">
    <property type="protein sequence ID" value="NOH70344.1"/>
    <property type="molecule type" value="Genomic_DNA"/>
</dbReference>
<sequence>MILCRRIYYLLLFFLPLTVNAEVDSASNSSAQQAVCERQSNECVDKHDIDSQLAPQEYYQYLLNQFSQVLPGEADGFSAVLADPAHSRFPYWYLNENLVFNQYTYDYISARVMPGKVEGTVQLSDGNGFSHAYLQVMSAIAFSLSQQTKQQLVEQQKELETLASDLVDVYEYAFNAITPEKINQANQVVEPYQVTIETKLDYVVQYVVGYQWSGRVAQEKPPLNFSQLADAKNLTQLLPDIPSSGAGVLQKFSLYLHSYRLISAVGNGLQYNSGILNALKNNVQFPTKETGGIRTFNPVDGSESDQYQPGYDIGISLADITNALNDGNRTIRLTLKTGRREGTPNSKGSVGKIASKVTFVDELGRSTDLNSLTESGQVMVDVAYQGYVYLPILRASLSAGGQTGWYFSDPIWQAFNNQAQDETGYQFVYRPSFNLGCFNQGGNLATLTGVLIANAPQVTITIDYTGESLPVAFANGSGQGKLLFEGEVPNNSLGHRNYHYQISEKDNKEQVKTLIFTSGAQLVSDSPSANNTNALQVTVPTALKMADVLLTTFRYPSAEGGGKCQM</sequence>
<feature type="signal peptide" evidence="1">
    <location>
        <begin position="1"/>
        <end position="21"/>
    </location>
</feature>
<comment type="caution">
    <text evidence="2">The sequence shown here is derived from an EMBL/GenBank/DDBJ whole genome shotgun (WGS) entry which is preliminary data.</text>
</comment>
<dbReference type="AlphaFoldDB" id="A0A7Y3ZXN2"/>
<keyword evidence="1" id="KW-0732">Signal</keyword>
<evidence type="ECO:0000256" key="1">
    <source>
        <dbReference type="SAM" id="SignalP"/>
    </source>
</evidence>
<gene>
    <name evidence="2" type="ORF">F0225_03180</name>
</gene>
<evidence type="ECO:0000313" key="3">
    <source>
        <dbReference type="Proteomes" id="UP000565719"/>
    </source>
</evidence>
<proteinExistence type="predicted"/>
<evidence type="ECO:0000313" key="2">
    <source>
        <dbReference type="EMBL" id="NOH70344.1"/>
    </source>
</evidence>
<reference evidence="2 3" key="1">
    <citation type="submission" date="2019-09" db="EMBL/GenBank/DDBJ databases">
        <title>Draft genome sequencing and comparative genomics of hatchery-associated Vibrios.</title>
        <authorList>
            <person name="Kehlet-Delgado H."/>
            <person name="Mueller R.S."/>
        </authorList>
    </citation>
    <scope>NUCLEOTIDE SEQUENCE [LARGE SCALE GENOMIC DNA]</scope>
    <source>
        <strain evidence="2 3">99-46-Y</strain>
    </source>
</reference>